<reference evidence="13 14" key="1">
    <citation type="submission" date="2009-06" db="EMBL/GenBank/DDBJ databases">
        <title>Complete sequence of Thermotogales bacterium TBF 19.5.1.</title>
        <authorList>
            <consortium name="US DOE Joint Genome Institute"/>
            <person name="Lucas S."/>
            <person name="Copeland A."/>
            <person name="Lapidus A."/>
            <person name="Glavina del Rio T."/>
            <person name="Tice H."/>
            <person name="Bruce D."/>
            <person name="Goodwin L."/>
            <person name="Pitluck S."/>
            <person name="Chertkov O."/>
            <person name="Brettin T."/>
            <person name="Detter J.C."/>
            <person name="Han C."/>
            <person name="Schmutz J."/>
            <person name="Larimer F."/>
            <person name="Land M."/>
            <person name="Hauser L."/>
            <person name="Kyrpides N."/>
            <person name="Ovchinnikova G."/>
            <person name="Noll K."/>
        </authorList>
    </citation>
    <scope>NUCLEOTIDE SEQUENCE [LARGE SCALE GENOMIC DNA]</scope>
    <source>
        <strain evidence="14">ATCC BAA-1733 / DSM 21960 / TBF 19.5.1</strain>
    </source>
</reference>
<keyword evidence="14" id="KW-1185">Reference proteome</keyword>
<gene>
    <name evidence="13" type="ordered locus">Kole_1868</name>
</gene>
<evidence type="ECO:0000256" key="3">
    <source>
        <dbReference type="ARBA" id="ARBA00022490"/>
    </source>
</evidence>
<dbReference type="HOGENOM" id="CLU_038149_4_1_0"/>
<evidence type="ECO:0000256" key="1">
    <source>
        <dbReference type="ARBA" id="ARBA00004496"/>
    </source>
</evidence>
<comment type="function">
    <text evidence="9">Confers DNA tethering and processivity to DNA polymerases and other proteins. Acts as a clamp, forming a ring around DNA (a reaction catalyzed by the clamp-loading complex) which diffuses in an ATP-independent manner freely and bidirectionally along dsDNA. Initially characterized for its ability to contact the catalytic subunit of DNA polymerase III (Pol III), a complex, multichain enzyme responsible for most of the replicative synthesis in bacteria; Pol III exhibits 3'-5' exonuclease proofreading activity. The beta chain is required for initiation of replication as well as for processivity of DNA replication.</text>
</comment>
<dbReference type="Pfam" id="PF00712">
    <property type="entry name" value="DNA_pol3_beta"/>
    <property type="match status" value="1"/>
</dbReference>
<dbReference type="Gene3D" id="3.10.150.10">
    <property type="entry name" value="DNA Polymerase III, subunit A, domain 2"/>
    <property type="match status" value="1"/>
</dbReference>
<dbReference type="PANTHER" id="PTHR30478:SF0">
    <property type="entry name" value="BETA SLIDING CLAMP"/>
    <property type="match status" value="1"/>
</dbReference>
<evidence type="ECO:0000256" key="7">
    <source>
        <dbReference type="ARBA" id="ARBA00022932"/>
    </source>
</evidence>
<dbReference type="GO" id="GO:0008408">
    <property type="term" value="F:3'-5' exonuclease activity"/>
    <property type="evidence" value="ECO:0007669"/>
    <property type="project" value="InterPro"/>
</dbReference>
<evidence type="ECO:0000259" key="11">
    <source>
        <dbReference type="Pfam" id="PF02767"/>
    </source>
</evidence>
<dbReference type="RefSeq" id="WP_015869192.1">
    <property type="nucleotide sequence ID" value="NC_012785.1"/>
</dbReference>
<keyword evidence="5 9" id="KW-0548">Nucleotidyltransferase</keyword>
<evidence type="ECO:0000313" key="14">
    <source>
        <dbReference type="Proteomes" id="UP000002382"/>
    </source>
</evidence>
<dbReference type="KEGG" id="kol:Kole_1868"/>
<dbReference type="Pfam" id="PF02768">
    <property type="entry name" value="DNA_pol3_beta_3"/>
    <property type="match status" value="1"/>
</dbReference>
<dbReference type="GO" id="GO:0003887">
    <property type="term" value="F:DNA-directed DNA polymerase activity"/>
    <property type="evidence" value="ECO:0007669"/>
    <property type="project" value="UniProtKB-UniRule"/>
</dbReference>
<keyword evidence="7 9" id="KW-0239">DNA-directed DNA polymerase</keyword>
<keyword evidence="3 9" id="KW-0963">Cytoplasm</keyword>
<organism evidence="13 14">
    <name type="scientific">Kosmotoga olearia (strain ATCC BAA-1733 / DSM 21960 / TBF 19.5.1)</name>
    <dbReference type="NCBI Taxonomy" id="521045"/>
    <lineage>
        <taxon>Bacteria</taxon>
        <taxon>Thermotogati</taxon>
        <taxon>Thermotogota</taxon>
        <taxon>Thermotogae</taxon>
        <taxon>Kosmotogales</taxon>
        <taxon>Kosmotogaceae</taxon>
        <taxon>Kosmotoga</taxon>
    </lineage>
</organism>
<comment type="subunit">
    <text evidence="9">Forms a ring-shaped head-to-tail homodimer around DNA.</text>
</comment>
<accession>C5CGG8</accession>
<feature type="domain" description="DNA polymerase III beta sliding clamp N-terminal" evidence="10">
    <location>
        <begin position="1"/>
        <end position="119"/>
    </location>
</feature>
<dbReference type="EMBL" id="CP001634">
    <property type="protein sequence ID" value="ACR80549.1"/>
    <property type="molecule type" value="Genomic_DNA"/>
</dbReference>
<proteinExistence type="inferred from homology"/>
<evidence type="ECO:0000259" key="10">
    <source>
        <dbReference type="Pfam" id="PF00712"/>
    </source>
</evidence>
<evidence type="ECO:0000259" key="12">
    <source>
        <dbReference type="Pfam" id="PF02768"/>
    </source>
</evidence>
<evidence type="ECO:0000256" key="8">
    <source>
        <dbReference type="ARBA" id="ARBA00023125"/>
    </source>
</evidence>
<dbReference type="OrthoDB" id="8421503at2"/>
<evidence type="ECO:0000256" key="9">
    <source>
        <dbReference type="PIRNR" id="PIRNR000804"/>
    </source>
</evidence>
<dbReference type="InterPro" id="IPR046938">
    <property type="entry name" value="DNA_clamp_sf"/>
</dbReference>
<evidence type="ECO:0000256" key="5">
    <source>
        <dbReference type="ARBA" id="ARBA00022695"/>
    </source>
</evidence>
<dbReference type="AlphaFoldDB" id="C5CGG8"/>
<dbReference type="InterPro" id="IPR022635">
    <property type="entry name" value="DNA_polIII_beta_C"/>
</dbReference>
<keyword evidence="4 9" id="KW-0808">Transferase</keyword>
<dbReference type="Gene3D" id="3.70.10.10">
    <property type="match status" value="1"/>
</dbReference>
<dbReference type="PIRSF" id="PIRSF000804">
    <property type="entry name" value="DNA_pol_III_b"/>
    <property type="match status" value="1"/>
</dbReference>
<dbReference type="GO" id="GO:0006271">
    <property type="term" value="P:DNA strand elongation involved in DNA replication"/>
    <property type="evidence" value="ECO:0007669"/>
    <property type="project" value="TreeGrafter"/>
</dbReference>
<dbReference type="InterPro" id="IPR001001">
    <property type="entry name" value="DNA_polIII_beta"/>
</dbReference>
<reference evidence="13 14" key="2">
    <citation type="journal article" date="2011" name="J. Bacteriol.">
        <title>Genome Sequence of Kosmotoga olearia Strain TBF 19.5.1, a Thermophilic Bacterium with a Wide Growth Temperature Range, Isolated from the Troll B Oil Platform in the North Sea.</title>
        <authorList>
            <person name="Swithers K.S."/>
            <person name="Dipippo J.L."/>
            <person name="Bruce D.C."/>
            <person name="Detter C."/>
            <person name="Tapia R."/>
            <person name="Han S."/>
            <person name="Goodwin L.A."/>
            <person name="Han J."/>
            <person name="Woyke T."/>
            <person name="Pitluck S."/>
            <person name="Pennacchio L."/>
            <person name="Nolan M."/>
            <person name="Mikhailova N."/>
            <person name="Land M.L."/>
            <person name="Nesbo C.L."/>
            <person name="Gogarten J.P."/>
            <person name="Noll K.M."/>
        </authorList>
    </citation>
    <scope>NUCLEOTIDE SEQUENCE [LARGE SCALE GENOMIC DNA]</scope>
    <source>
        <strain evidence="14">ATCC BAA-1733 / DSM 21960 / TBF 19.5.1</strain>
    </source>
</reference>
<feature type="domain" description="DNA polymerase III beta sliding clamp central" evidence="11">
    <location>
        <begin position="134"/>
        <end position="243"/>
    </location>
</feature>
<comment type="subcellular location">
    <subcellularLocation>
        <location evidence="1 9">Cytoplasm</location>
    </subcellularLocation>
</comment>
<dbReference type="Proteomes" id="UP000002382">
    <property type="component" value="Chromosome"/>
</dbReference>
<evidence type="ECO:0000256" key="6">
    <source>
        <dbReference type="ARBA" id="ARBA00022705"/>
    </source>
</evidence>
<dbReference type="GO" id="GO:0005737">
    <property type="term" value="C:cytoplasm"/>
    <property type="evidence" value="ECO:0007669"/>
    <property type="project" value="UniProtKB-SubCell"/>
</dbReference>
<dbReference type="PANTHER" id="PTHR30478">
    <property type="entry name" value="DNA POLYMERASE III SUBUNIT BETA"/>
    <property type="match status" value="1"/>
</dbReference>
<feature type="domain" description="DNA polymerase III beta sliding clamp C-terminal" evidence="12">
    <location>
        <begin position="245"/>
        <end position="365"/>
    </location>
</feature>
<dbReference type="NCBIfam" id="TIGR00663">
    <property type="entry name" value="dnan"/>
    <property type="match status" value="1"/>
</dbReference>
<dbReference type="CDD" id="cd00140">
    <property type="entry name" value="beta_clamp"/>
    <property type="match status" value="1"/>
</dbReference>
<dbReference type="InterPro" id="IPR022637">
    <property type="entry name" value="DNA_polIII_beta_cen"/>
</dbReference>
<comment type="similarity">
    <text evidence="2 9">Belongs to the beta sliding clamp family.</text>
</comment>
<keyword evidence="6 9" id="KW-0235">DNA replication</keyword>
<dbReference type="eggNOG" id="COG0592">
    <property type="taxonomic scope" value="Bacteria"/>
</dbReference>
<evidence type="ECO:0000256" key="4">
    <source>
        <dbReference type="ARBA" id="ARBA00022679"/>
    </source>
</evidence>
<name>C5CGG8_KOSOT</name>
<evidence type="ECO:0000313" key="13">
    <source>
        <dbReference type="EMBL" id="ACR80549.1"/>
    </source>
</evidence>
<dbReference type="InterPro" id="IPR022634">
    <property type="entry name" value="DNA_polIII_beta_N"/>
</dbReference>
<sequence length="367" mass="41254">MRFSIPRNEFLTRLESVSTAVASKTVKPILSGILFRTAEDSKLELIATDLETSIKTYVQPSEISGTGQFVVDAKVLLEIMRNLPDGKVFFEFQDTNLVIRMEKSRFVLPTMSGEEFPEVEPAQGGWELETSVTALEIMIDRVLFCAAKDEFMRNLNGVYWELEGGYLRLVAADGFRLALAEEKTNQNLEDHFLLTLKSMKDLQSSIKTAGSDDMKIVYDGTRVGFYFDGTEMVARVVEADFPDYKKVLPKAFKTRVVANTSSLSDAIRRASIAARLGSDSIKIEIKEDNMKLIAKSPDHGESSEELEIKKDGEDLIIAFNPKFLLEATKKIDTEEVELNFVDSNSPLQMNPVDVEGYLYIIMPIRLI</sequence>
<dbReference type="STRING" id="521045.Kole_1868"/>
<dbReference type="SUPFAM" id="SSF55979">
    <property type="entry name" value="DNA clamp"/>
    <property type="match status" value="3"/>
</dbReference>
<dbReference type="GO" id="GO:0003677">
    <property type="term" value="F:DNA binding"/>
    <property type="evidence" value="ECO:0007669"/>
    <property type="project" value="UniProtKB-UniRule"/>
</dbReference>
<dbReference type="Pfam" id="PF02767">
    <property type="entry name" value="DNA_pol3_beta_2"/>
    <property type="match status" value="1"/>
</dbReference>
<protein>
    <recommendedName>
        <fullName evidence="9">Beta sliding clamp</fullName>
    </recommendedName>
</protein>
<keyword evidence="8" id="KW-0238">DNA-binding</keyword>
<dbReference type="GO" id="GO:0009360">
    <property type="term" value="C:DNA polymerase III complex"/>
    <property type="evidence" value="ECO:0007669"/>
    <property type="project" value="InterPro"/>
</dbReference>
<evidence type="ECO:0000256" key="2">
    <source>
        <dbReference type="ARBA" id="ARBA00010752"/>
    </source>
</evidence>
<dbReference type="SMART" id="SM00480">
    <property type="entry name" value="POL3Bc"/>
    <property type="match status" value="1"/>
</dbReference>